<organism evidence="2 3">
    <name type="scientific">Romanomermis culicivorax</name>
    <name type="common">Nematode worm</name>
    <dbReference type="NCBI Taxonomy" id="13658"/>
    <lineage>
        <taxon>Eukaryota</taxon>
        <taxon>Metazoa</taxon>
        <taxon>Ecdysozoa</taxon>
        <taxon>Nematoda</taxon>
        <taxon>Enoplea</taxon>
        <taxon>Dorylaimia</taxon>
        <taxon>Mermithida</taxon>
        <taxon>Mermithoidea</taxon>
        <taxon>Mermithidae</taxon>
        <taxon>Romanomermis</taxon>
    </lineage>
</organism>
<accession>A0A915JUE4</accession>
<dbReference type="AlphaFoldDB" id="A0A915JUE4"/>
<dbReference type="WBParaSite" id="nRc.2.0.1.t29980-RA">
    <property type="protein sequence ID" value="nRc.2.0.1.t29980-RA"/>
    <property type="gene ID" value="nRc.2.0.1.g29980"/>
</dbReference>
<name>A0A915JUE4_ROMCU</name>
<protein>
    <submittedName>
        <fullName evidence="3">Uncharacterized protein</fullName>
    </submittedName>
</protein>
<feature type="region of interest" description="Disordered" evidence="1">
    <location>
        <begin position="1"/>
        <end position="64"/>
    </location>
</feature>
<sequence length="64" mass="7443">MGIHVQHRNFGKALPLDNRSRHLQRQAKIFHVRGSRESSSDDDDYCPKDYPTESDQKSTMVKEV</sequence>
<feature type="compositionally biased region" description="Basic and acidic residues" evidence="1">
    <location>
        <begin position="34"/>
        <end position="64"/>
    </location>
</feature>
<reference evidence="3" key="1">
    <citation type="submission" date="2022-11" db="UniProtKB">
        <authorList>
            <consortium name="WormBaseParasite"/>
        </authorList>
    </citation>
    <scope>IDENTIFICATION</scope>
</reference>
<feature type="compositionally biased region" description="Basic residues" evidence="1">
    <location>
        <begin position="21"/>
        <end position="33"/>
    </location>
</feature>
<evidence type="ECO:0000256" key="1">
    <source>
        <dbReference type="SAM" id="MobiDB-lite"/>
    </source>
</evidence>
<evidence type="ECO:0000313" key="3">
    <source>
        <dbReference type="WBParaSite" id="nRc.2.0.1.t29980-RA"/>
    </source>
</evidence>
<proteinExistence type="predicted"/>
<keyword evidence="2" id="KW-1185">Reference proteome</keyword>
<evidence type="ECO:0000313" key="2">
    <source>
        <dbReference type="Proteomes" id="UP000887565"/>
    </source>
</evidence>
<feature type="compositionally biased region" description="Basic residues" evidence="1">
    <location>
        <begin position="1"/>
        <end position="10"/>
    </location>
</feature>
<dbReference type="Proteomes" id="UP000887565">
    <property type="component" value="Unplaced"/>
</dbReference>